<name>A0A1G1W526_9BACT</name>
<dbReference type="GO" id="GO:0004476">
    <property type="term" value="F:mannose-6-phosphate isomerase activity"/>
    <property type="evidence" value="ECO:0007669"/>
    <property type="project" value="InterPro"/>
</dbReference>
<keyword evidence="2" id="KW-0413">Isomerase</keyword>
<dbReference type="Proteomes" id="UP000176299">
    <property type="component" value="Unassembled WGS sequence"/>
</dbReference>
<gene>
    <name evidence="4" type="ORF">A2113_02320</name>
</gene>
<comment type="similarity">
    <text evidence="1">Belongs to the PGI/PMI family.</text>
</comment>
<dbReference type="PROSITE" id="PS51464">
    <property type="entry name" value="SIS"/>
    <property type="match status" value="1"/>
</dbReference>
<evidence type="ECO:0000256" key="2">
    <source>
        <dbReference type="ARBA" id="ARBA00023235"/>
    </source>
</evidence>
<accession>A0A1G1W526</accession>
<comment type="caution">
    <text evidence="4">The sequence shown here is derived from an EMBL/GenBank/DDBJ whole genome shotgun (WGS) entry which is preliminary data.</text>
</comment>
<evidence type="ECO:0000313" key="5">
    <source>
        <dbReference type="Proteomes" id="UP000176299"/>
    </source>
</evidence>
<organism evidence="4 5">
    <name type="scientific">Candidatus Woykebacteria bacterium GWA1_44_8</name>
    <dbReference type="NCBI Taxonomy" id="1802591"/>
    <lineage>
        <taxon>Bacteria</taxon>
        <taxon>Candidatus Woykeibacteriota</taxon>
    </lineage>
</organism>
<dbReference type="EMBL" id="MHCN01000001">
    <property type="protein sequence ID" value="OGY22700.1"/>
    <property type="molecule type" value="Genomic_DNA"/>
</dbReference>
<dbReference type="GO" id="GO:1901135">
    <property type="term" value="P:carbohydrate derivative metabolic process"/>
    <property type="evidence" value="ECO:0007669"/>
    <property type="project" value="InterPro"/>
</dbReference>
<dbReference type="GO" id="GO:0005975">
    <property type="term" value="P:carbohydrate metabolic process"/>
    <property type="evidence" value="ECO:0007669"/>
    <property type="project" value="InterPro"/>
</dbReference>
<evidence type="ECO:0000313" key="4">
    <source>
        <dbReference type="EMBL" id="OGY22700.1"/>
    </source>
</evidence>
<dbReference type="Pfam" id="PF10432">
    <property type="entry name" value="bact-PGI_C"/>
    <property type="match status" value="1"/>
</dbReference>
<dbReference type="AlphaFoldDB" id="A0A1G1W526"/>
<dbReference type="SUPFAM" id="SSF53697">
    <property type="entry name" value="SIS domain"/>
    <property type="match status" value="1"/>
</dbReference>
<dbReference type="Gene3D" id="3.40.50.10490">
    <property type="entry name" value="Glucose-6-phosphate isomerase like protein, domain 1"/>
    <property type="match status" value="2"/>
</dbReference>
<dbReference type="InterPro" id="IPR019490">
    <property type="entry name" value="Glu6P/Mann6P_isomerase_C"/>
</dbReference>
<feature type="domain" description="SIS" evidence="3">
    <location>
        <begin position="41"/>
        <end position="187"/>
    </location>
</feature>
<reference evidence="4 5" key="1">
    <citation type="journal article" date="2016" name="Nat. Commun.">
        <title>Thousands of microbial genomes shed light on interconnected biogeochemical processes in an aquifer system.</title>
        <authorList>
            <person name="Anantharaman K."/>
            <person name="Brown C.T."/>
            <person name="Hug L.A."/>
            <person name="Sharon I."/>
            <person name="Castelle C.J."/>
            <person name="Probst A.J."/>
            <person name="Thomas B.C."/>
            <person name="Singh A."/>
            <person name="Wilkins M.J."/>
            <person name="Karaoz U."/>
            <person name="Brodie E.L."/>
            <person name="Williams K.H."/>
            <person name="Hubbard S.S."/>
            <person name="Banfield J.F."/>
        </authorList>
    </citation>
    <scope>NUCLEOTIDE SEQUENCE [LARGE SCALE GENOMIC DNA]</scope>
</reference>
<proteinExistence type="inferred from homology"/>
<dbReference type="GO" id="GO:0004347">
    <property type="term" value="F:glucose-6-phosphate isomerase activity"/>
    <property type="evidence" value="ECO:0007669"/>
    <property type="project" value="InterPro"/>
</dbReference>
<protein>
    <recommendedName>
        <fullName evidence="3">SIS domain-containing protein</fullName>
    </recommendedName>
</protein>
<sequence>MSNLDDSKKIKELDKENALGSLRGMVDQLKTSWQGSKLVKIPPEYKEVQNIVVTGMGGSGLGGHFLRSVFDIPLPLQIVNDYRLPSFVGEKTLVVVSSYSGGTEETIAALGAALEKKAKIIGVTSGGKLAQDLKQANLPFYQFDPKYNPCGQPRMGLGYSVGGILGFLSQLGLVRLPDLEMEEITNHVASVGLAFDLDSDLEKNPAKAAASKLVGKIPAIVAAEFLVGNAHIFANQVNESAKTFAAYFLLPEINHHLLEGIRFPEGLGEKTKFVFLESGLYSKKIKTRVKITKEVLARAGIESIAYNIKANEKTLAGFEALLFSSWTSFYLAVLNEIDPTPIPNVDFFKEQLAKFA</sequence>
<evidence type="ECO:0000256" key="1">
    <source>
        <dbReference type="ARBA" id="ARBA00010523"/>
    </source>
</evidence>
<evidence type="ECO:0000259" key="3">
    <source>
        <dbReference type="PROSITE" id="PS51464"/>
    </source>
</evidence>
<dbReference type="GO" id="GO:0097367">
    <property type="term" value="F:carbohydrate derivative binding"/>
    <property type="evidence" value="ECO:0007669"/>
    <property type="project" value="InterPro"/>
</dbReference>
<dbReference type="STRING" id="1802591.A2113_02320"/>
<dbReference type="InterPro" id="IPR046348">
    <property type="entry name" value="SIS_dom_sf"/>
</dbReference>
<dbReference type="InterPro" id="IPR001347">
    <property type="entry name" value="SIS_dom"/>
</dbReference>